<evidence type="ECO:0000256" key="1">
    <source>
        <dbReference type="ARBA" id="ARBA00007452"/>
    </source>
</evidence>
<dbReference type="HAMAP" id="MF_00201">
    <property type="entry name" value="RecO"/>
    <property type="match status" value="1"/>
</dbReference>
<feature type="domain" description="DNA replication/recombination mediator RecO N-terminal" evidence="8">
    <location>
        <begin position="1"/>
        <end position="77"/>
    </location>
</feature>
<dbReference type="Gene3D" id="2.40.50.140">
    <property type="entry name" value="Nucleic acid-binding proteins"/>
    <property type="match status" value="1"/>
</dbReference>
<evidence type="ECO:0000256" key="3">
    <source>
        <dbReference type="ARBA" id="ARBA00022763"/>
    </source>
</evidence>
<keyword evidence="4 7" id="KW-0233">DNA recombination</keyword>
<keyword evidence="3 7" id="KW-0227">DNA damage</keyword>
<sequence length="239" mass="27688">MLQQTKGITLKVTNYSESSVVAQIYTEALGLQSYLINGARKPKAKIPFNILQPFHLLEMVVYNKENNNLQRIKEAQQVPVLKSIPLDIVKSSIAMFLNEVLYKVLRHQHPEPQLFHFLENAIIWLDESQSGLANYHLVFLAKLSHYLGFKPIVSNLPYFDLLEGQFVTTPPAHFHIIQEPYSSTFREILQSSFSNCNKIKLNKADRTYLLQKLIDYYRLHTENFGEINSLYILEEIFGN</sequence>
<dbReference type="InterPro" id="IPR042242">
    <property type="entry name" value="RecO_C"/>
</dbReference>
<evidence type="ECO:0000259" key="8">
    <source>
        <dbReference type="Pfam" id="PF11967"/>
    </source>
</evidence>
<dbReference type="PANTHER" id="PTHR33991">
    <property type="entry name" value="DNA REPAIR PROTEIN RECO"/>
    <property type="match status" value="1"/>
</dbReference>
<dbReference type="Pfam" id="PF11967">
    <property type="entry name" value="RecO_N"/>
    <property type="match status" value="1"/>
</dbReference>
<comment type="similarity">
    <text evidence="1 7">Belongs to the RecO family.</text>
</comment>
<dbReference type="SUPFAM" id="SSF50249">
    <property type="entry name" value="Nucleic acid-binding proteins"/>
    <property type="match status" value="1"/>
</dbReference>
<dbReference type="Pfam" id="PF02565">
    <property type="entry name" value="RecO_C"/>
    <property type="match status" value="1"/>
</dbReference>
<dbReference type="InterPro" id="IPR022572">
    <property type="entry name" value="DNA_rep/recomb_RecO_N"/>
</dbReference>
<dbReference type="AlphaFoldDB" id="A0A8H9FZ45"/>
<keyword evidence="10" id="KW-1185">Reference proteome</keyword>
<evidence type="ECO:0000256" key="7">
    <source>
        <dbReference type="HAMAP-Rule" id="MF_00201"/>
    </source>
</evidence>
<dbReference type="InterPro" id="IPR037278">
    <property type="entry name" value="ARFGAP/RecO"/>
</dbReference>
<reference evidence="9" key="2">
    <citation type="submission" date="2020-09" db="EMBL/GenBank/DDBJ databases">
        <authorList>
            <person name="Sun Q."/>
            <person name="Zhou Y."/>
        </authorList>
    </citation>
    <scope>NUCLEOTIDE SEQUENCE</scope>
    <source>
        <strain evidence="9">CGMCC 1.15966</strain>
    </source>
</reference>
<evidence type="ECO:0000313" key="9">
    <source>
        <dbReference type="EMBL" id="GGE11349.1"/>
    </source>
</evidence>
<dbReference type="SUPFAM" id="SSF57863">
    <property type="entry name" value="ArfGap/RecO-like zinc finger"/>
    <property type="match status" value="1"/>
</dbReference>
<evidence type="ECO:0000256" key="5">
    <source>
        <dbReference type="ARBA" id="ARBA00023204"/>
    </source>
</evidence>
<proteinExistence type="inferred from homology"/>
<comment type="function">
    <text evidence="7">Involved in DNA repair and RecF pathway recombination.</text>
</comment>
<evidence type="ECO:0000256" key="4">
    <source>
        <dbReference type="ARBA" id="ARBA00023172"/>
    </source>
</evidence>
<gene>
    <name evidence="7 9" type="primary">recO</name>
    <name evidence="9" type="ORF">GCM10011516_06380</name>
</gene>
<evidence type="ECO:0000256" key="2">
    <source>
        <dbReference type="ARBA" id="ARBA00021310"/>
    </source>
</evidence>
<evidence type="ECO:0000313" key="10">
    <source>
        <dbReference type="Proteomes" id="UP000614460"/>
    </source>
</evidence>
<comment type="caution">
    <text evidence="9">The sequence shown here is derived from an EMBL/GenBank/DDBJ whole genome shotgun (WGS) entry which is preliminary data.</text>
</comment>
<dbReference type="EMBL" id="BMKM01000001">
    <property type="protein sequence ID" value="GGE11349.1"/>
    <property type="molecule type" value="Genomic_DNA"/>
</dbReference>
<dbReference type="RefSeq" id="WP_182497789.1">
    <property type="nucleotide sequence ID" value="NZ_BMKM01000001.1"/>
</dbReference>
<dbReference type="Gene3D" id="1.20.1440.120">
    <property type="entry name" value="Recombination protein O, C-terminal domain"/>
    <property type="match status" value="1"/>
</dbReference>
<evidence type="ECO:0000256" key="6">
    <source>
        <dbReference type="ARBA" id="ARBA00033409"/>
    </source>
</evidence>
<organism evidence="9 10">
    <name type="scientific">Sphingobacterium cellulitidis</name>
    <dbReference type="NCBI Taxonomy" id="1768011"/>
    <lineage>
        <taxon>Bacteria</taxon>
        <taxon>Pseudomonadati</taxon>
        <taxon>Bacteroidota</taxon>
        <taxon>Sphingobacteriia</taxon>
        <taxon>Sphingobacteriales</taxon>
        <taxon>Sphingobacteriaceae</taxon>
        <taxon>Sphingobacterium</taxon>
    </lineage>
</organism>
<accession>A0A8H9FZ45</accession>
<keyword evidence="5 7" id="KW-0234">DNA repair</keyword>
<dbReference type="NCBIfam" id="TIGR00613">
    <property type="entry name" value="reco"/>
    <property type="match status" value="1"/>
</dbReference>
<dbReference type="PANTHER" id="PTHR33991:SF1">
    <property type="entry name" value="DNA REPAIR PROTEIN RECO"/>
    <property type="match status" value="1"/>
</dbReference>
<reference evidence="9" key="1">
    <citation type="journal article" date="2014" name="Int. J. Syst. Evol. Microbiol.">
        <title>Complete genome sequence of Corynebacterium casei LMG S-19264T (=DSM 44701T), isolated from a smear-ripened cheese.</title>
        <authorList>
            <consortium name="US DOE Joint Genome Institute (JGI-PGF)"/>
            <person name="Walter F."/>
            <person name="Albersmeier A."/>
            <person name="Kalinowski J."/>
            <person name="Ruckert C."/>
        </authorList>
    </citation>
    <scope>NUCLEOTIDE SEQUENCE</scope>
    <source>
        <strain evidence="9">CGMCC 1.15966</strain>
    </source>
</reference>
<dbReference type="GO" id="GO:0006302">
    <property type="term" value="P:double-strand break repair"/>
    <property type="evidence" value="ECO:0007669"/>
    <property type="project" value="TreeGrafter"/>
</dbReference>
<dbReference type="InterPro" id="IPR012340">
    <property type="entry name" value="NA-bd_OB-fold"/>
</dbReference>
<dbReference type="GO" id="GO:0043590">
    <property type="term" value="C:bacterial nucleoid"/>
    <property type="evidence" value="ECO:0007669"/>
    <property type="project" value="TreeGrafter"/>
</dbReference>
<dbReference type="GO" id="GO:0006310">
    <property type="term" value="P:DNA recombination"/>
    <property type="evidence" value="ECO:0007669"/>
    <property type="project" value="UniProtKB-UniRule"/>
</dbReference>
<dbReference type="InterPro" id="IPR003717">
    <property type="entry name" value="RecO"/>
</dbReference>
<protein>
    <recommendedName>
        <fullName evidence="2 7">DNA repair protein RecO</fullName>
    </recommendedName>
    <alternativeName>
        <fullName evidence="6 7">Recombination protein O</fullName>
    </alternativeName>
</protein>
<dbReference type="Proteomes" id="UP000614460">
    <property type="component" value="Unassembled WGS sequence"/>
</dbReference>
<name>A0A8H9FZ45_9SPHI</name>